<evidence type="ECO:0000256" key="3">
    <source>
        <dbReference type="ARBA" id="ARBA00023125"/>
    </source>
</evidence>
<evidence type="ECO:0000256" key="4">
    <source>
        <dbReference type="ARBA" id="ARBA00023163"/>
    </source>
</evidence>
<dbReference type="SUPFAM" id="SSF46785">
    <property type="entry name" value="Winged helix' DNA-binding domain"/>
    <property type="match status" value="1"/>
</dbReference>
<organism evidence="6 7">
    <name type="scientific">Chishuiella changwenlii</name>
    <dbReference type="NCBI Taxonomy" id="1434701"/>
    <lineage>
        <taxon>Bacteria</taxon>
        <taxon>Pseudomonadati</taxon>
        <taxon>Bacteroidota</taxon>
        <taxon>Flavobacteriia</taxon>
        <taxon>Flavobacteriales</taxon>
        <taxon>Weeksellaceae</taxon>
        <taxon>Chishuiella</taxon>
    </lineage>
</organism>
<dbReference type="PANTHER" id="PTHR30126:SF40">
    <property type="entry name" value="HTH-TYPE TRANSCRIPTIONAL REGULATOR GLTR"/>
    <property type="match status" value="1"/>
</dbReference>
<dbReference type="EMBL" id="FRBH01000003">
    <property type="protein sequence ID" value="SHK77617.1"/>
    <property type="molecule type" value="Genomic_DNA"/>
</dbReference>
<gene>
    <name evidence="6" type="ORF">SAMN05443634_103222</name>
</gene>
<evidence type="ECO:0000259" key="5">
    <source>
        <dbReference type="PROSITE" id="PS50931"/>
    </source>
</evidence>
<accession>A0A1M6V7X9</accession>
<dbReference type="RefSeq" id="WP_072930210.1">
    <property type="nucleotide sequence ID" value="NZ_BMFL01000012.1"/>
</dbReference>
<keyword evidence="3 6" id="KW-0238">DNA-binding</keyword>
<dbReference type="GO" id="GO:0000976">
    <property type="term" value="F:transcription cis-regulatory region binding"/>
    <property type="evidence" value="ECO:0007669"/>
    <property type="project" value="TreeGrafter"/>
</dbReference>
<dbReference type="PROSITE" id="PS50931">
    <property type="entry name" value="HTH_LYSR"/>
    <property type="match status" value="1"/>
</dbReference>
<dbReference type="Pfam" id="PF00126">
    <property type="entry name" value="HTH_1"/>
    <property type="match status" value="1"/>
</dbReference>
<dbReference type="AlphaFoldDB" id="A0A1M6V7X9"/>
<keyword evidence="2" id="KW-0805">Transcription regulation</keyword>
<keyword evidence="4" id="KW-0804">Transcription</keyword>
<dbReference type="SUPFAM" id="SSF53850">
    <property type="entry name" value="Periplasmic binding protein-like II"/>
    <property type="match status" value="1"/>
</dbReference>
<evidence type="ECO:0000256" key="1">
    <source>
        <dbReference type="ARBA" id="ARBA00009437"/>
    </source>
</evidence>
<dbReference type="PANTHER" id="PTHR30126">
    <property type="entry name" value="HTH-TYPE TRANSCRIPTIONAL REGULATOR"/>
    <property type="match status" value="1"/>
</dbReference>
<dbReference type="InterPro" id="IPR000847">
    <property type="entry name" value="LysR_HTH_N"/>
</dbReference>
<protein>
    <submittedName>
        <fullName evidence="6">DNA-binding transcriptional regulator, LysR family</fullName>
    </submittedName>
</protein>
<proteinExistence type="inferred from homology"/>
<feature type="domain" description="HTH lysR-type" evidence="5">
    <location>
        <begin position="2"/>
        <end position="59"/>
    </location>
</feature>
<dbReference type="Proteomes" id="UP000184120">
    <property type="component" value="Unassembled WGS sequence"/>
</dbReference>
<evidence type="ECO:0000256" key="2">
    <source>
        <dbReference type="ARBA" id="ARBA00023015"/>
    </source>
</evidence>
<dbReference type="Pfam" id="PF03466">
    <property type="entry name" value="LysR_substrate"/>
    <property type="match status" value="1"/>
</dbReference>
<dbReference type="InterPro" id="IPR036390">
    <property type="entry name" value="WH_DNA-bd_sf"/>
</dbReference>
<dbReference type="InterPro" id="IPR036388">
    <property type="entry name" value="WH-like_DNA-bd_sf"/>
</dbReference>
<sequence>MVNFEWYRTFVAIYQKGNLTKAAQELLISQPNVSVHLAALEQYVGDKLFDRMPRKMVPTESGRQLYTQVIGSVENLTSIEALFTKKALVKRSVIKLGAPIEFFYSEITPNLNKTTSQIHATFGLAKELTQQLIDGDLDFIIASQKTADHKQIVYEEILKENFIIIADKTLDIKVFNDYIEQENFIEAEQWLLQQDWFAYSADLAYIRRFWLKNFNKRPVLIPKYIVPNLITIIKSMSEGSGISVVSDFLAKDYIKEKKVISIWNGKAKAENTIYLAYDKSKISNQKIEEMKMLLDSN</sequence>
<comment type="similarity">
    <text evidence="1">Belongs to the LysR transcriptional regulatory family.</text>
</comment>
<name>A0A1M6V7X9_9FLAO</name>
<dbReference type="PRINTS" id="PR00039">
    <property type="entry name" value="HTHLYSR"/>
</dbReference>
<evidence type="ECO:0000313" key="7">
    <source>
        <dbReference type="Proteomes" id="UP000184120"/>
    </source>
</evidence>
<dbReference type="InterPro" id="IPR005119">
    <property type="entry name" value="LysR_subst-bd"/>
</dbReference>
<dbReference type="STRING" id="1434701.SAMN05443634_103222"/>
<dbReference type="GO" id="GO:0003700">
    <property type="term" value="F:DNA-binding transcription factor activity"/>
    <property type="evidence" value="ECO:0007669"/>
    <property type="project" value="InterPro"/>
</dbReference>
<dbReference type="OrthoDB" id="646694at2"/>
<dbReference type="Gene3D" id="1.10.10.10">
    <property type="entry name" value="Winged helix-like DNA-binding domain superfamily/Winged helix DNA-binding domain"/>
    <property type="match status" value="1"/>
</dbReference>
<dbReference type="Gene3D" id="3.40.190.10">
    <property type="entry name" value="Periplasmic binding protein-like II"/>
    <property type="match status" value="2"/>
</dbReference>
<reference evidence="7" key="1">
    <citation type="submission" date="2016-11" db="EMBL/GenBank/DDBJ databases">
        <authorList>
            <person name="Varghese N."/>
            <person name="Submissions S."/>
        </authorList>
    </citation>
    <scope>NUCLEOTIDE SEQUENCE [LARGE SCALE GENOMIC DNA]</scope>
    <source>
        <strain evidence="7">DSM 27989</strain>
    </source>
</reference>
<evidence type="ECO:0000313" key="6">
    <source>
        <dbReference type="EMBL" id="SHK77617.1"/>
    </source>
</evidence>